<proteinExistence type="predicted"/>
<protein>
    <submittedName>
        <fullName evidence="2">Uncharacterized protein</fullName>
    </submittedName>
</protein>
<feature type="compositionally biased region" description="Low complexity" evidence="1">
    <location>
        <begin position="289"/>
        <end position="304"/>
    </location>
</feature>
<evidence type="ECO:0000313" key="3">
    <source>
        <dbReference type="Proteomes" id="UP000008782"/>
    </source>
</evidence>
<feature type="compositionally biased region" description="Basic and acidic residues" evidence="1">
    <location>
        <begin position="320"/>
        <end position="330"/>
    </location>
</feature>
<feature type="compositionally biased region" description="Polar residues" evidence="1">
    <location>
        <begin position="177"/>
        <end position="190"/>
    </location>
</feature>
<gene>
    <name evidence="2" type="ORF">GLRG_11910</name>
</gene>
<dbReference type="GeneID" id="24417273"/>
<dbReference type="AlphaFoldDB" id="E3R0X2"/>
<organism evidence="3">
    <name type="scientific">Colletotrichum graminicola (strain M1.001 / M2 / FGSC 10212)</name>
    <name type="common">Maize anthracnose fungus</name>
    <name type="synonym">Glomerella graminicola</name>
    <dbReference type="NCBI Taxonomy" id="645133"/>
    <lineage>
        <taxon>Eukaryota</taxon>
        <taxon>Fungi</taxon>
        <taxon>Dikarya</taxon>
        <taxon>Ascomycota</taxon>
        <taxon>Pezizomycotina</taxon>
        <taxon>Sordariomycetes</taxon>
        <taxon>Hypocreomycetidae</taxon>
        <taxon>Glomerellales</taxon>
        <taxon>Glomerellaceae</taxon>
        <taxon>Colletotrichum</taxon>
        <taxon>Colletotrichum graminicola species complex</taxon>
    </lineage>
</organism>
<feature type="compositionally biased region" description="Acidic residues" evidence="1">
    <location>
        <begin position="263"/>
        <end position="276"/>
    </location>
</feature>
<evidence type="ECO:0000256" key="1">
    <source>
        <dbReference type="SAM" id="MobiDB-lite"/>
    </source>
</evidence>
<sequence length="346" mass="36929">MHILFAVAFDLTGQGEKFFRSLRDLSAISPNWSPSITFLCRLANQRRSDARQSRRPGVHTSGSGISCQDVKLAIASLRTQTTPQSPPAKGSRSHEVSIPPSTRLPDPAIPSDPLGVPKAVNTPKPKKSIEPASPSDNVEIVESVDAPDLNESIGPASSPHKPASPFECGSTPAPNSPFGSSIPDTDSNLNRHLPLGNTILSEIEDPTQPNTPRKPSSPSASQSLSPEAGRADASPSDPDLLEPLNPGNTSHYDDADTGSDISMDLEDLYLPQDDDSAILPRAPSPPPTSAGTSQSSNQAQPASQRRLSQNVTLYRPSKRPLREIQAHTSEKLTSAMAKRSRLWARG</sequence>
<dbReference type="Proteomes" id="UP000008782">
    <property type="component" value="Unassembled WGS sequence"/>
</dbReference>
<dbReference type="OrthoDB" id="10645276at2759"/>
<dbReference type="EMBL" id="GG697512">
    <property type="protein sequence ID" value="EFQ36760.1"/>
    <property type="molecule type" value="Genomic_DNA"/>
</dbReference>
<dbReference type="RefSeq" id="XP_008100780.1">
    <property type="nucleotide sequence ID" value="XM_008102589.1"/>
</dbReference>
<dbReference type="HOGENOM" id="CLU_801699_0_0_1"/>
<feature type="region of interest" description="Disordered" evidence="1">
    <location>
        <begin position="79"/>
        <end position="346"/>
    </location>
</feature>
<name>E3R0X2_COLGM</name>
<evidence type="ECO:0000313" key="2">
    <source>
        <dbReference type="EMBL" id="EFQ36760.1"/>
    </source>
</evidence>
<accession>E3R0X2</accession>
<keyword evidence="3" id="KW-1185">Reference proteome</keyword>
<feature type="compositionally biased region" description="Low complexity" evidence="1">
    <location>
        <begin position="213"/>
        <end position="226"/>
    </location>
</feature>
<reference evidence="3" key="1">
    <citation type="journal article" date="2012" name="Nat. Genet.">
        <title>Lifestyle transitions in plant pathogenic Colletotrichum fungi deciphered by genome and transcriptome analyses.</title>
        <authorList>
            <person name="O'Connell R.J."/>
            <person name="Thon M.R."/>
            <person name="Hacquard S."/>
            <person name="Amyotte S.G."/>
            <person name="Kleemann J."/>
            <person name="Torres M.F."/>
            <person name="Damm U."/>
            <person name="Buiate E.A."/>
            <person name="Epstein L."/>
            <person name="Alkan N."/>
            <person name="Altmueller J."/>
            <person name="Alvarado-Balderrama L."/>
            <person name="Bauser C.A."/>
            <person name="Becker C."/>
            <person name="Birren B.W."/>
            <person name="Chen Z."/>
            <person name="Choi J."/>
            <person name="Crouch J.A."/>
            <person name="Duvick J.P."/>
            <person name="Farman M.A."/>
            <person name="Gan P."/>
            <person name="Heiman D."/>
            <person name="Henrissat B."/>
            <person name="Howard R.J."/>
            <person name="Kabbage M."/>
            <person name="Koch C."/>
            <person name="Kracher B."/>
            <person name="Kubo Y."/>
            <person name="Law A.D."/>
            <person name="Lebrun M.-H."/>
            <person name="Lee Y.-H."/>
            <person name="Miyara I."/>
            <person name="Moore N."/>
            <person name="Neumann U."/>
            <person name="Nordstroem K."/>
            <person name="Panaccione D.G."/>
            <person name="Panstruga R."/>
            <person name="Place M."/>
            <person name="Proctor R.H."/>
            <person name="Prusky D."/>
            <person name="Rech G."/>
            <person name="Reinhardt R."/>
            <person name="Rollins J.A."/>
            <person name="Rounsley S."/>
            <person name="Schardl C.L."/>
            <person name="Schwartz D.C."/>
            <person name="Shenoy N."/>
            <person name="Shirasu K."/>
            <person name="Sikhakolli U.R."/>
            <person name="Stueber K."/>
            <person name="Sukno S.A."/>
            <person name="Sweigard J.A."/>
            <person name="Takano Y."/>
            <person name="Takahara H."/>
            <person name="Trail F."/>
            <person name="van der Does H.C."/>
            <person name="Voll L.M."/>
            <person name="Will I."/>
            <person name="Young S."/>
            <person name="Zeng Q."/>
            <person name="Zhang J."/>
            <person name="Zhou S."/>
            <person name="Dickman M.B."/>
            <person name="Schulze-Lefert P."/>
            <person name="Ver Loren van Themaat E."/>
            <person name="Ma L.-J."/>
            <person name="Vaillancourt L.J."/>
        </authorList>
    </citation>
    <scope>NUCLEOTIDE SEQUENCE [LARGE SCALE GENOMIC DNA]</scope>
    <source>
        <strain evidence="3">M1.001 / M2 / FGSC 10212</strain>
    </source>
</reference>
<dbReference type="VEuPathDB" id="FungiDB:GLRG_11910"/>